<evidence type="ECO:0000313" key="2">
    <source>
        <dbReference type="Proteomes" id="UP000004095"/>
    </source>
</evidence>
<name>A1ZPI4_MICM2</name>
<comment type="caution">
    <text evidence="1">The sequence shown here is derived from an EMBL/GenBank/DDBJ whole genome shotgun (WGS) entry which is preliminary data.</text>
</comment>
<gene>
    <name evidence="1" type="ORF">M23134_03792</name>
</gene>
<keyword evidence="2" id="KW-1185">Reference proteome</keyword>
<sequence length="43" mass="5015">MFGRVGYFCSFTKLTGLFRISQLKFSQSFVFVILRQLHVLEIG</sequence>
<accession>A1ZPI4</accession>
<dbReference type="Proteomes" id="UP000004095">
    <property type="component" value="Unassembled WGS sequence"/>
</dbReference>
<dbReference type="EMBL" id="AAWS01000021">
    <property type="protein sequence ID" value="EAY27723.1"/>
    <property type="molecule type" value="Genomic_DNA"/>
</dbReference>
<dbReference type="AlphaFoldDB" id="A1ZPI4"/>
<organism evidence="1 2">
    <name type="scientific">Microscilla marina ATCC 23134</name>
    <dbReference type="NCBI Taxonomy" id="313606"/>
    <lineage>
        <taxon>Bacteria</taxon>
        <taxon>Pseudomonadati</taxon>
        <taxon>Bacteroidota</taxon>
        <taxon>Cytophagia</taxon>
        <taxon>Cytophagales</taxon>
        <taxon>Microscillaceae</taxon>
        <taxon>Microscilla</taxon>
    </lineage>
</organism>
<protein>
    <submittedName>
        <fullName evidence="1">Uncharacterized protein</fullName>
    </submittedName>
</protein>
<evidence type="ECO:0000313" key="1">
    <source>
        <dbReference type="EMBL" id="EAY27723.1"/>
    </source>
</evidence>
<proteinExistence type="predicted"/>
<reference evidence="1 2" key="1">
    <citation type="submission" date="2007-01" db="EMBL/GenBank/DDBJ databases">
        <authorList>
            <person name="Haygood M."/>
            <person name="Podell S."/>
            <person name="Anderson C."/>
            <person name="Hopkinson B."/>
            <person name="Roe K."/>
            <person name="Barbeau K."/>
            <person name="Gaasterland T."/>
            <person name="Ferriera S."/>
            <person name="Johnson J."/>
            <person name="Kravitz S."/>
            <person name="Beeson K."/>
            <person name="Sutton G."/>
            <person name="Rogers Y.-H."/>
            <person name="Friedman R."/>
            <person name="Frazier M."/>
            <person name="Venter J.C."/>
        </authorList>
    </citation>
    <scope>NUCLEOTIDE SEQUENCE [LARGE SCALE GENOMIC DNA]</scope>
    <source>
        <strain evidence="1 2">ATCC 23134</strain>
    </source>
</reference>